<keyword evidence="3" id="KW-0813">Transport</keyword>
<evidence type="ECO:0000313" key="9">
    <source>
        <dbReference type="Proteomes" id="UP000678499"/>
    </source>
</evidence>
<dbReference type="SUPFAM" id="SSF48592">
    <property type="entry name" value="GroEL equatorial domain-like"/>
    <property type="match status" value="1"/>
</dbReference>
<comment type="subcellular location">
    <subcellularLocation>
        <location evidence="1">Golgi apparatus</location>
        <location evidence="1">trans-Golgi network</location>
    </subcellularLocation>
</comment>
<evidence type="ECO:0000256" key="3">
    <source>
        <dbReference type="ARBA" id="ARBA00022448"/>
    </source>
</evidence>
<evidence type="ECO:0000256" key="1">
    <source>
        <dbReference type="ARBA" id="ARBA00004601"/>
    </source>
</evidence>
<protein>
    <recommendedName>
        <fullName evidence="7">Vacuolar protein sorting-associated protein 54 N-terminal domain-containing protein</fullName>
    </recommendedName>
</protein>
<dbReference type="GO" id="GO:0005524">
    <property type="term" value="F:ATP binding"/>
    <property type="evidence" value="ECO:0007669"/>
    <property type="project" value="InterPro"/>
</dbReference>
<dbReference type="InterPro" id="IPR002423">
    <property type="entry name" value="Cpn60/GroEL/TCP-1"/>
</dbReference>
<dbReference type="Proteomes" id="UP000678499">
    <property type="component" value="Unassembled WGS sequence"/>
</dbReference>
<gene>
    <name evidence="8" type="ORF">NMOB1V02_LOCUS11611</name>
</gene>
<sequence length="555" mass="61820">MIRGSNKLVLEEAERSLHDALCVIRCLVKKRAMIAGGGAPETEISVHLAEYAQTVAGIQSYCIRAFAEAMEVIPFTLAENAGLNPIATVTELRNRHAKGETSAGINVRKASDLNGKYGTVTNILEENVVQPLLVSTSAISIKWRLWDNYQDPRKHLVQGSHGGLGGSQMQDERECAYCDDKSVFKSRAEFMQHLRSSHCSREGGSYVCKYGYNGVCASLPVEGVDDKDYEQHVCKQHLGPDSSFANSRRRSSVLSLSGTATGSTRSWTLYSASQNLATVLNDPNRGKQKDLFTKTWGESFVEKTMVSPSPLLEPVTIMDLAPYLRKNSKRYRKLLKRKALFSPNVSAKPTAVPATSDHVDLPKVDQLVQIFPKLSSLKVHENVIGDLNSIPEIFHGSDFDLSRLDQFERVFPENRNASKLVQEQLSHYLDMVEINIAAQIAQNSEAYFKTMSCHDVLMADLNTTTSKVRVLRAEMSRLRKTLVEGPMQIIALFQQRSRAAVLLKTLKVMRTVHQTQGTVQLLLATSDFVGALDLIATTHDVLEENLKNLRCFRYV</sequence>
<evidence type="ECO:0000313" key="8">
    <source>
        <dbReference type="EMBL" id="CAD7284003.1"/>
    </source>
</evidence>
<dbReference type="InterPro" id="IPR027413">
    <property type="entry name" value="GROEL-like_equatorial_sf"/>
</dbReference>
<dbReference type="GO" id="GO:0000938">
    <property type="term" value="C:GARP complex"/>
    <property type="evidence" value="ECO:0007669"/>
    <property type="project" value="InterPro"/>
</dbReference>
<dbReference type="Pfam" id="PF10475">
    <property type="entry name" value="Vps54_N"/>
    <property type="match status" value="1"/>
</dbReference>
<keyword evidence="4" id="KW-0653">Protein transport</keyword>
<dbReference type="AlphaFoldDB" id="A0A7R9C0P3"/>
<feature type="non-terminal residue" evidence="8">
    <location>
        <position position="1"/>
    </location>
</feature>
<dbReference type="InterPro" id="IPR019515">
    <property type="entry name" value="VPS54_N"/>
</dbReference>
<accession>A0A7R9C0P3</accession>
<keyword evidence="6" id="KW-0175">Coiled coil</keyword>
<evidence type="ECO:0000259" key="7">
    <source>
        <dbReference type="Pfam" id="PF10475"/>
    </source>
</evidence>
<dbReference type="InterPro" id="IPR039745">
    <property type="entry name" value="Vps54"/>
</dbReference>
<evidence type="ECO:0000256" key="6">
    <source>
        <dbReference type="ARBA" id="ARBA00023054"/>
    </source>
</evidence>
<dbReference type="Pfam" id="PF00118">
    <property type="entry name" value="Cpn60_TCP1"/>
    <property type="match status" value="1"/>
</dbReference>
<dbReference type="Gene3D" id="3.30.260.10">
    <property type="entry name" value="TCP-1-like chaperonin intermediate domain"/>
    <property type="match status" value="1"/>
</dbReference>
<dbReference type="GO" id="GO:0015031">
    <property type="term" value="P:protein transport"/>
    <property type="evidence" value="ECO:0007669"/>
    <property type="project" value="UniProtKB-KW"/>
</dbReference>
<name>A0A7R9C0P3_9CRUS</name>
<dbReference type="GO" id="GO:0042147">
    <property type="term" value="P:retrograde transport, endosome to Golgi"/>
    <property type="evidence" value="ECO:0007669"/>
    <property type="project" value="InterPro"/>
</dbReference>
<dbReference type="EMBL" id="OA888707">
    <property type="protein sequence ID" value="CAD7284003.1"/>
    <property type="molecule type" value="Genomic_DNA"/>
</dbReference>
<dbReference type="PANTHER" id="PTHR12965">
    <property type="entry name" value="VACUOLAR PROTEIN SORTING 54"/>
    <property type="match status" value="1"/>
</dbReference>
<keyword evidence="5" id="KW-0333">Golgi apparatus</keyword>
<proteinExistence type="inferred from homology"/>
<dbReference type="GO" id="GO:0005829">
    <property type="term" value="C:cytosol"/>
    <property type="evidence" value="ECO:0007669"/>
    <property type="project" value="GOC"/>
</dbReference>
<organism evidence="8">
    <name type="scientific">Notodromas monacha</name>
    <dbReference type="NCBI Taxonomy" id="399045"/>
    <lineage>
        <taxon>Eukaryota</taxon>
        <taxon>Metazoa</taxon>
        <taxon>Ecdysozoa</taxon>
        <taxon>Arthropoda</taxon>
        <taxon>Crustacea</taxon>
        <taxon>Oligostraca</taxon>
        <taxon>Ostracoda</taxon>
        <taxon>Podocopa</taxon>
        <taxon>Podocopida</taxon>
        <taxon>Cypridocopina</taxon>
        <taxon>Cypridoidea</taxon>
        <taxon>Cyprididae</taxon>
        <taxon>Notodromas</taxon>
    </lineage>
</organism>
<feature type="domain" description="Vacuolar protein sorting-associated protein 54 N-terminal" evidence="7">
    <location>
        <begin position="387"/>
        <end position="551"/>
    </location>
</feature>
<evidence type="ECO:0000256" key="2">
    <source>
        <dbReference type="ARBA" id="ARBA00009150"/>
    </source>
</evidence>
<keyword evidence="9" id="KW-1185">Reference proteome</keyword>
<comment type="similarity">
    <text evidence="2">Belongs to the VPS54 family.</text>
</comment>
<dbReference type="GO" id="GO:0006896">
    <property type="term" value="P:Golgi to vacuole transport"/>
    <property type="evidence" value="ECO:0007669"/>
    <property type="project" value="TreeGrafter"/>
</dbReference>
<dbReference type="EMBL" id="CAJPEX010006670">
    <property type="protein sequence ID" value="CAG0924155.1"/>
    <property type="molecule type" value="Genomic_DNA"/>
</dbReference>
<dbReference type="OrthoDB" id="10259024at2759"/>
<dbReference type="InterPro" id="IPR027410">
    <property type="entry name" value="TCP-1-like_intermed_sf"/>
</dbReference>
<evidence type="ECO:0000256" key="4">
    <source>
        <dbReference type="ARBA" id="ARBA00022927"/>
    </source>
</evidence>
<dbReference type="Gene3D" id="1.10.560.10">
    <property type="entry name" value="GroEL-like equatorial domain"/>
    <property type="match status" value="1"/>
</dbReference>
<reference evidence="8" key="1">
    <citation type="submission" date="2020-11" db="EMBL/GenBank/DDBJ databases">
        <authorList>
            <person name="Tran Van P."/>
        </authorList>
    </citation>
    <scope>NUCLEOTIDE SEQUENCE</scope>
</reference>
<dbReference type="GO" id="GO:0019905">
    <property type="term" value="F:syntaxin binding"/>
    <property type="evidence" value="ECO:0007669"/>
    <property type="project" value="TreeGrafter"/>
</dbReference>
<dbReference type="PANTHER" id="PTHR12965:SF0">
    <property type="entry name" value="VACUOLAR PROTEIN SORTING-ASSOCIATED PROTEIN 54"/>
    <property type="match status" value="1"/>
</dbReference>
<evidence type="ECO:0000256" key="5">
    <source>
        <dbReference type="ARBA" id="ARBA00023034"/>
    </source>
</evidence>